<accession>K1WUE4</accession>
<evidence type="ECO:0000313" key="3">
    <source>
        <dbReference type="Proteomes" id="UP000006753"/>
    </source>
</evidence>
<sequence>MTSLTEFPLFSDLPSELRLKIWGMTIHNPRVVHISCQKAINKLRREPTRYVEAFFSITPPAAINVCHESRFEALATYKKYFQTEHSPNYVYLALDQDTIRCSDNILEHFGPVEKRGIERLILDIADAGYFGHFNMSIIKDMVCLKELELYTDEGDLESWRGGNERILHGDFDRERHHDPGWVCPLVRIINRDTGKDMGVIASAALIPGWKAGWVAGLDTS</sequence>
<evidence type="ECO:0000259" key="1">
    <source>
        <dbReference type="Pfam" id="PF20150"/>
    </source>
</evidence>
<protein>
    <recommendedName>
        <fullName evidence="1">2EXR domain-containing protein</fullName>
    </recommendedName>
</protein>
<dbReference type="HOGENOM" id="CLU_071377_2_0_1"/>
<dbReference type="PANTHER" id="PTHR35910">
    <property type="entry name" value="2EXR DOMAIN-CONTAINING PROTEIN"/>
    <property type="match status" value="1"/>
</dbReference>
<dbReference type="InParanoid" id="K1WUE4"/>
<keyword evidence="3" id="KW-1185">Reference proteome</keyword>
<gene>
    <name evidence="2" type="ORF">MBM_00408</name>
</gene>
<proteinExistence type="predicted"/>
<dbReference type="OrthoDB" id="3473305at2759"/>
<name>K1WUE4_MARBU</name>
<organism evidence="2 3">
    <name type="scientific">Marssonina brunnea f. sp. multigermtubi (strain MB_m1)</name>
    <name type="common">Marssonina leaf spot fungus</name>
    <dbReference type="NCBI Taxonomy" id="1072389"/>
    <lineage>
        <taxon>Eukaryota</taxon>
        <taxon>Fungi</taxon>
        <taxon>Dikarya</taxon>
        <taxon>Ascomycota</taxon>
        <taxon>Pezizomycotina</taxon>
        <taxon>Leotiomycetes</taxon>
        <taxon>Helotiales</taxon>
        <taxon>Drepanopezizaceae</taxon>
        <taxon>Drepanopeziza</taxon>
    </lineage>
</organism>
<dbReference type="Pfam" id="PF20150">
    <property type="entry name" value="2EXR"/>
    <property type="match status" value="1"/>
</dbReference>
<dbReference type="OMA" id="SPHACIY"/>
<dbReference type="EMBL" id="JH921428">
    <property type="protein sequence ID" value="EKD21295.1"/>
    <property type="molecule type" value="Genomic_DNA"/>
</dbReference>
<dbReference type="Proteomes" id="UP000006753">
    <property type="component" value="Unassembled WGS sequence"/>
</dbReference>
<evidence type="ECO:0000313" key="2">
    <source>
        <dbReference type="EMBL" id="EKD21295.1"/>
    </source>
</evidence>
<feature type="domain" description="2EXR" evidence="1">
    <location>
        <begin position="7"/>
        <end position="99"/>
    </location>
</feature>
<dbReference type="eggNOG" id="ENOG502SSSZ">
    <property type="taxonomic scope" value="Eukaryota"/>
</dbReference>
<dbReference type="GeneID" id="18756343"/>
<dbReference type="AlphaFoldDB" id="K1WUE4"/>
<reference evidence="2 3" key="1">
    <citation type="journal article" date="2012" name="BMC Genomics">
        <title>Sequencing the genome of Marssonina brunnea reveals fungus-poplar co-evolution.</title>
        <authorList>
            <person name="Zhu S."/>
            <person name="Cao Y.-Z."/>
            <person name="Jiang C."/>
            <person name="Tan B.-Y."/>
            <person name="Wang Z."/>
            <person name="Feng S."/>
            <person name="Zhang L."/>
            <person name="Su X.-H."/>
            <person name="Brejova B."/>
            <person name="Vinar T."/>
            <person name="Xu M."/>
            <person name="Wang M.-X."/>
            <person name="Zhang S.-G."/>
            <person name="Huang M.-R."/>
            <person name="Wu R."/>
            <person name="Zhou Y."/>
        </authorList>
    </citation>
    <scope>NUCLEOTIDE SEQUENCE [LARGE SCALE GENOMIC DNA]</scope>
    <source>
        <strain evidence="2 3">MB_m1</strain>
    </source>
</reference>
<dbReference type="PANTHER" id="PTHR35910:SF1">
    <property type="entry name" value="2EXR DOMAIN-CONTAINING PROTEIN"/>
    <property type="match status" value="1"/>
</dbReference>
<dbReference type="KEGG" id="mbe:MBM_00408"/>
<dbReference type="InterPro" id="IPR045518">
    <property type="entry name" value="2EXR"/>
</dbReference>